<feature type="compositionally biased region" description="Basic and acidic residues" evidence="4">
    <location>
        <begin position="133"/>
        <end position="154"/>
    </location>
</feature>
<dbReference type="InterPro" id="IPR000305">
    <property type="entry name" value="GIY-YIG_endonuc"/>
</dbReference>
<dbReference type="EMBL" id="MH713599">
    <property type="protein sequence ID" value="AXY82746.1"/>
    <property type="molecule type" value="Genomic_DNA"/>
</dbReference>
<dbReference type="InterPro" id="IPR003611">
    <property type="entry name" value="NUMOD3"/>
</dbReference>
<dbReference type="SUPFAM" id="SSF82771">
    <property type="entry name" value="GIY-YIG endonuclease"/>
    <property type="match status" value="1"/>
</dbReference>
<dbReference type="PROSITE" id="PS50164">
    <property type="entry name" value="GIY_YIG"/>
    <property type="match status" value="1"/>
</dbReference>
<comment type="cofactor">
    <cofactor evidence="1">
        <name>Mg(2+)</name>
        <dbReference type="ChEBI" id="CHEBI:18420"/>
    </cofactor>
</comment>
<evidence type="ECO:0000313" key="6">
    <source>
        <dbReference type="EMBL" id="AXY82746.1"/>
    </source>
</evidence>
<evidence type="ECO:0000256" key="1">
    <source>
        <dbReference type="ARBA" id="ARBA00001946"/>
    </source>
</evidence>
<feature type="region of interest" description="Disordered" evidence="4">
    <location>
        <begin position="122"/>
        <end position="154"/>
    </location>
</feature>
<dbReference type="SUPFAM" id="SSF64496">
    <property type="entry name" value="DNA-binding domain of intron-encoded endonucleases"/>
    <property type="match status" value="1"/>
</dbReference>
<feature type="domain" description="GIY-YIG" evidence="5">
    <location>
        <begin position="3"/>
        <end position="86"/>
    </location>
</feature>
<keyword evidence="3" id="KW-0460">Magnesium</keyword>
<organism evidence="6 7">
    <name type="scientific">Acinetobacter phage KARL-1</name>
    <dbReference type="NCBI Taxonomy" id="2301662"/>
    <lineage>
        <taxon>Viruses</taxon>
        <taxon>Duplodnaviria</taxon>
        <taxon>Heunggongvirae</taxon>
        <taxon>Uroviricota</taxon>
        <taxon>Caudoviricetes</taxon>
        <taxon>Pantevenvirales</taxon>
        <taxon>Straboviridae</taxon>
        <taxon>Twarogvirinae</taxon>
        <taxon>Lazarusvirus</taxon>
        <taxon>Lazarusvirus karl</taxon>
    </lineage>
</organism>
<evidence type="ECO:0000259" key="5">
    <source>
        <dbReference type="PROSITE" id="PS50164"/>
    </source>
</evidence>
<gene>
    <name evidence="6" type="ORF">KARL1_127</name>
</gene>
<evidence type="ECO:0000313" key="7">
    <source>
        <dbReference type="Proteomes" id="UP000277855"/>
    </source>
</evidence>
<protein>
    <submittedName>
        <fullName evidence="6">Putative Seg-like homing DNA endonuclease</fullName>
    </submittedName>
</protein>
<keyword evidence="6" id="KW-0255">Endonuclease</keyword>
<dbReference type="CDD" id="cd10444">
    <property type="entry name" value="GIY-YIG_SegABCDEFG"/>
    <property type="match status" value="1"/>
</dbReference>
<dbReference type="GO" id="GO:0003677">
    <property type="term" value="F:DNA binding"/>
    <property type="evidence" value="ECO:0007669"/>
    <property type="project" value="InterPro"/>
</dbReference>
<dbReference type="GO" id="GO:0004519">
    <property type="term" value="F:endonuclease activity"/>
    <property type="evidence" value="ECO:0007669"/>
    <property type="project" value="UniProtKB-KW"/>
</dbReference>
<comment type="similarity">
    <text evidence="2">To endonucleases of group I introns of fungi and phage.</text>
</comment>
<keyword evidence="6" id="KW-0540">Nuclease</keyword>
<dbReference type="Proteomes" id="UP000277855">
    <property type="component" value="Segment"/>
</dbReference>
<reference evidence="6 7" key="1">
    <citation type="journal article" date="2018" name="Sci. Rep.">
        <title>Enhanced antibacterial effect of the novel T4-like bacteriophage KARL-1 in combination with antibiotics against multi-drug resistant Acinetobacter baumannii.</title>
        <authorList>
            <person name="Jansen M."/>
            <person name="Wahida A."/>
            <person name="Latz S."/>
            <person name="Kruttgen A."/>
            <person name="Hafner H."/>
            <person name="Buhl E.M."/>
            <person name="Ritter K."/>
            <person name="Horz H.P."/>
        </authorList>
    </citation>
    <scope>NUCLEOTIDE SEQUENCE [LARGE SCALE GENOMIC DNA]</scope>
</reference>
<evidence type="ECO:0000256" key="4">
    <source>
        <dbReference type="SAM" id="MobiDB-lite"/>
    </source>
</evidence>
<accession>A0A385IIM8</accession>
<sequence>MTTFYTVYKTTNIINNKIYIGVHRTENINDKYLGTGTLFLKALKKYGAENFTKEILFVYDNEDEMFEKEAELVTEQFVALDTNYNLDIGGRGLAGRAKDICARISLNNARFNSGKTLSDATKAKLSKAHTGKKLSEAHKRKISESRKGYKQSREHIERTTLAKIGVPRKQEHKDAMRRGFENTPNKKCEYCGKECKPAPFKRWHGDNCKHKPKESL</sequence>
<keyword evidence="7" id="KW-1185">Reference proteome</keyword>
<name>A0A385IIM8_9CAUD</name>
<keyword evidence="6" id="KW-0378">Hydrolase</keyword>
<proteinExistence type="predicted"/>
<dbReference type="Pfam" id="PF07460">
    <property type="entry name" value="NUMOD3"/>
    <property type="match status" value="1"/>
</dbReference>
<dbReference type="SMART" id="SM00465">
    <property type="entry name" value="GIYc"/>
    <property type="match status" value="1"/>
</dbReference>
<evidence type="ECO:0000256" key="2">
    <source>
        <dbReference type="ARBA" id="ARBA00010045"/>
    </source>
</evidence>
<dbReference type="SMART" id="SM00496">
    <property type="entry name" value="IENR2"/>
    <property type="match status" value="3"/>
</dbReference>
<dbReference type="InterPro" id="IPR035901">
    <property type="entry name" value="GIY-YIG_endonuc_sf"/>
</dbReference>
<evidence type="ECO:0000256" key="3">
    <source>
        <dbReference type="ARBA" id="ARBA00022842"/>
    </source>
</evidence>